<gene>
    <name evidence="1" type="ORF">HDK90DRAFT_341642</name>
</gene>
<keyword evidence="2" id="KW-1185">Reference proteome</keyword>
<dbReference type="Pfam" id="PF07350">
    <property type="entry name" value="Gig2-like"/>
    <property type="match status" value="1"/>
</dbReference>
<evidence type="ECO:0008006" key="3">
    <source>
        <dbReference type="Google" id="ProtNLM"/>
    </source>
</evidence>
<dbReference type="Proteomes" id="UP001492380">
    <property type="component" value="Unassembled WGS sequence"/>
</dbReference>
<dbReference type="EMBL" id="JBBWRZ010000009">
    <property type="protein sequence ID" value="KAK8228935.1"/>
    <property type="molecule type" value="Genomic_DNA"/>
</dbReference>
<dbReference type="Gene3D" id="2.60.120.330">
    <property type="entry name" value="B-lactam Antibiotic, Isopenicillin N Synthase, Chain"/>
    <property type="match status" value="1"/>
</dbReference>
<protein>
    <recommendedName>
        <fullName evidence="3">DUF1479-domain-containing protein</fullName>
    </recommendedName>
</protein>
<comment type="caution">
    <text evidence="1">The sequence shown here is derived from an EMBL/GenBank/DDBJ whole genome shotgun (WGS) entry which is preliminary data.</text>
</comment>
<dbReference type="PANTHER" id="PTHR30613:SF1">
    <property type="entry name" value="DUF1479 DOMAIN PROTEIN (AFU_ORTHOLOGUE AFUA_5G09280)"/>
    <property type="match status" value="1"/>
</dbReference>
<name>A0ABR1YFV9_9PEZI</name>
<organism evidence="1 2">
    <name type="scientific">Phyllosticta capitalensis</name>
    <dbReference type="NCBI Taxonomy" id="121624"/>
    <lineage>
        <taxon>Eukaryota</taxon>
        <taxon>Fungi</taxon>
        <taxon>Dikarya</taxon>
        <taxon>Ascomycota</taxon>
        <taxon>Pezizomycotina</taxon>
        <taxon>Dothideomycetes</taxon>
        <taxon>Dothideomycetes incertae sedis</taxon>
        <taxon>Botryosphaeriales</taxon>
        <taxon>Phyllostictaceae</taxon>
        <taxon>Phyllosticta</taxon>
    </lineage>
</organism>
<accession>A0ABR1YFV9</accession>
<sequence length="509" mass="56289">MASALLNAARRHAIPSTARHIRTAATAATSNSTQKRAGDISDAFASLSGQEFKPLDPSYALLKKNLIAGHEDTVRASWERLLKTLQQEISTIVALGSDVIPEVEYSDIANAQVSKKFEEEHRKRGVAIVRGVIDEKEVLGWKEELREYIRRNPHTKAFPSDNPQVYELYWSPAQMRARTHPNLLKAQRYILSFWNSRYPSAHVSLAHPTAYADRLRMRLPGDARFALGPHVDGGSVERWDPAGYGRGGVYDAVWRGSWEEFDPWESSGRLDAVSDLHAGVGACSMFRMSQGWLSMSSTGPFEGTLLVNPLLAKATAYYLLRPFFTPKKPPVDPTSEVFEPSFLDPSNWIMEPEPSSWVQGATPGRGQELSAALHPHLDLNRSMVHVPRVKPGDYVVWHCDTIHAVDKTHAGSTDSSVLYIPTCPLTVENAKYLSRQRHCFLEGIPSPDFGGGEGESRHVGRHTVEDVASYSGPEGMRALGLLKWDEDAPGLSSGERATLKKANEALGFA</sequence>
<reference evidence="1 2" key="1">
    <citation type="submission" date="2024-04" db="EMBL/GenBank/DDBJ databases">
        <title>Phyllosticta paracitricarpa is synonymous to the EU quarantine fungus P. citricarpa based on phylogenomic analyses.</title>
        <authorList>
            <consortium name="Lawrence Berkeley National Laboratory"/>
            <person name="Van Ingen-Buijs V.A."/>
            <person name="Van Westerhoven A.C."/>
            <person name="Haridas S."/>
            <person name="Skiadas P."/>
            <person name="Martin F."/>
            <person name="Groenewald J.Z."/>
            <person name="Crous P.W."/>
            <person name="Seidl M.F."/>
        </authorList>
    </citation>
    <scope>NUCLEOTIDE SEQUENCE [LARGE SCALE GENOMIC DNA]</scope>
    <source>
        <strain evidence="1 2">CBS 123374</strain>
    </source>
</reference>
<evidence type="ECO:0000313" key="2">
    <source>
        <dbReference type="Proteomes" id="UP001492380"/>
    </source>
</evidence>
<evidence type="ECO:0000313" key="1">
    <source>
        <dbReference type="EMBL" id="KAK8228935.1"/>
    </source>
</evidence>
<dbReference type="InterPro" id="IPR010856">
    <property type="entry name" value="Gig2-like"/>
</dbReference>
<dbReference type="InterPro" id="IPR027443">
    <property type="entry name" value="IPNS-like_sf"/>
</dbReference>
<dbReference type="PANTHER" id="PTHR30613">
    <property type="entry name" value="UNCHARACTERIZED PROTEIN YBIU-RELATED"/>
    <property type="match status" value="1"/>
</dbReference>
<proteinExistence type="predicted"/>
<dbReference type="SUPFAM" id="SSF51197">
    <property type="entry name" value="Clavaminate synthase-like"/>
    <property type="match status" value="1"/>
</dbReference>